<evidence type="ECO:0000256" key="1">
    <source>
        <dbReference type="SAM" id="MobiDB-lite"/>
    </source>
</evidence>
<feature type="non-terminal residue" evidence="2">
    <location>
        <position position="97"/>
    </location>
</feature>
<evidence type="ECO:0000313" key="2">
    <source>
        <dbReference type="EMBL" id="KAK7491394.1"/>
    </source>
</evidence>
<reference evidence="2 3" key="1">
    <citation type="journal article" date="2023" name="Sci. Data">
        <title>Genome assembly of the Korean intertidal mud-creeper Batillaria attramentaria.</title>
        <authorList>
            <person name="Patra A.K."/>
            <person name="Ho P.T."/>
            <person name="Jun S."/>
            <person name="Lee S.J."/>
            <person name="Kim Y."/>
            <person name="Won Y.J."/>
        </authorList>
    </citation>
    <scope>NUCLEOTIDE SEQUENCE [LARGE SCALE GENOMIC DNA]</scope>
    <source>
        <strain evidence="2">Wonlab-2016</strain>
    </source>
</reference>
<feature type="region of interest" description="Disordered" evidence="1">
    <location>
        <begin position="1"/>
        <end position="75"/>
    </location>
</feature>
<keyword evidence="3" id="KW-1185">Reference proteome</keyword>
<accession>A0ABD0KWW8</accession>
<comment type="caution">
    <text evidence="2">The sequence shown here is derived from an EMBL/GenBank/DDBJ whole genome shotgun (WGS) entry which is preliminary data.</text>
</comment>
<dbReference type="AlphaFoldDB" id="A0ABD0KWW8"/>
<organism evidence="2 3">
    <name type="scientific">Batillaria attramentaria</name>
    <dbReference type="NCBI Taxonomy" id="370345"/>
    <lineage>
        <taxon>Eukaryota</taxon>
        <taxon>Metazoa</taxon>
        <taxon>Spiralia</taxon>
        <taxon>Lophotrochozoa</taxon>
        <taxon>Mollusca</taxon>
        <taxon>Gastropoda</taxon>
        <taxon>Caenogastropoda</taxon>
        <taxon>Sorbeoconcha</taxon>
        <taxon>Cerithioidea</taxon>
        <taxon>Batillariidae</taxon>
        <taxon>Batillaria</taxon>
    </lineage>
</organism>
<proteinExistence type="predicted"/>
<name>A0ABD0KWW8_9CAEN</name>
<dbReference type="EMBL" id="JACVVK020000115">
    <property type="protein sequence ID" value="KAK7491394.1"/>
    <property type="molecule type" value="Genomic_DNA"/>
</dbReference>
<dbReference type="Proteomes" id="UP001519460">
    <property type="component" value="Unassembled WGS sequence"/>
</dbReference>
<protein>
    <submittedName>
        <fullName evidence="2">Uncharacterized protein</fullName>
    </submittedName>
</protein>
<evidence type="ECO:0000313" key="3">
    <source>
        <dbReference type="Proteomes" id="UP001519460"/>
    </source>
</evidence>
<gene>
    <name evidence="2" type="ORF">BaRGS_00017372</name>
</gene>
<sequence length="97" mass="10943">MYGVFSERNDQLQDYGTSDGYSPYSRADTNHYSRPLDTYSQSSHSDGYPQGSRGDGYPHYTLAQKRTTRQCPNPAQHPLWAKVSLLKSGTRSSCQCE</sequence>